<dbReference type="SUPFAM" id="SSF51905">
    <property type="entry name" value="FAD/NAD(P)-binding domain"/>
    <property type="match status" value="1"/>
</dbReference>
<dbReference type="PANTHER" id="PTHR43735">
    <property type="entry name" value="APOPTOSIS-INDUCING FACTOR 1"/>
    <property type="match status" value="1"/>
</dbReference>
<evidence type="ECO:0000256" key="3">
    <source>
        <dbReference type="ARBA" id="ARBA00022827"/>
    </source>
</evidence>
<dbReference type="OrthoDB" id="202203at2759"/>
<keyword evidence="4" id="KW-0560">Oxidoreductase</keyword>
<organism evidence="6">
    <name type="scientific">Psilocybe cubensis</name>
    <name type="common">Psychedelic mushroom</name>
    <name type="synonym">Stropharia cubensis</name>
    <dbReference type="NCBI Taxonomy" id="181762"/>
    <lineage>
        <taxon>Eukaryota</taxon>
        <taxon>Fungi</taxon>
        <taxon>Dikarya</taxon>
        <taxon>Basidiomycota</taxon>
        <taxon>Agaricomycotina</taxon>
        <taxon>Agaricomycetes</taxon>
        <taxon>Agaricomycetidae</taxon>
        <taxon>Agaricales</taxon>
        <taxon>Agaricineae</taxon>
        <taxon>Strophariaceae</taxon>
        <taxon>Psilocybe</taxon>
    </lineage>
</organism>
<dbReference type="EMBL" id="JAFIQS010000007">
    <property type="protein sequence ID" value="KAG5167263.1"/>
    <property type="molecule type" value="Genomic_DNA"/>
</dbReference>
<reference evidence="6" key="1">
    <citation type="submission" date="2021-02" db="EMBL/GenBank/DDBJ databases">
        <title>Psilocybe cubensis genome.</title>
        <authorList>
            <person name="Mckernan K.J."/>
            <person name="Crawford S."/>
            <person name="Trippe A."/>
            <person name="Kane L.T."/>
            <person name="Mclaughlin S."/>
        </authorList>
    </citation>
    <scope>NUCLEOTIDE SEQUENCE [LARGE SCALE GENOMIC DNA]</scope>
    <source>
        <strain evidence="6">MGC-MH-2018</strain>
    </source>
</reference>
<dbReference type="GO" id="GO:0004174">
    <property type="term" value="F:electron-transferring-flavoprotein dehydrogenase activity"/>
    <property type="evidence" value="ECO:0007669"/>
    <property type="project" value="TreeGrafter"/>
</dbReference>
<protein>
    <recommendedName>
        <fullName evidence="5">FAD/NAD(P)-binding domain-containing protein</fullName>
    </recommendedName>
</protein>
<dbReference type="PRINTS" id="PR00411">
    <property type="entry name" value="PNDRDTASEI"/>
</dbReference>
<evidence type="ECO:0000256" key="4">
    <source>
        <dbReference type="ARBA" id="ARBA00023002"/>
    </source>
</evidence>
<evidence type="ECO:0000256" key="2">
    <source>
        <dbReference type="ARBA" id="ARBA00022630"/>
    </source>
</evidence>
<proteinExistence type="inferred from homology"/>
<dbReference type="Gene3D" id="3.50.50.100">
    <property type="match status" value="1"/>
</dbReference>
<dbReference type="InterPro" id="IPR036188">
    <property type="entry name" value="FAD/NAD-bd_sf"/>
</dbReference>
<dbReference type="GO" id="GO:0005737">
    <property type="term" value="C:cytoplasm"/>
    <property type="evidence" value="ECO:0007669"/>
    <property type="project" value="TreeGrafter"/>
</dbReference>
<evidence type="ECO:0000313" key="6">
    <source>
        <dbReference type="EMBL" id="KAG5167263.1"/>
    </source>
</evidence>
<keyword evidence="3" id="KW-0274">FAD</keyword>
<name>A0A8H7XX50_PSICU</name>
<gene>
    <name evidence="6" type="ORF">JR316_007609</name>
</gene>
<dbReference type="Pfam" id="PF07992">
    <property type="entry name" value="Pyr_redox_2"/>
    <property type="match status" value="1"/>
</dbReference>
<evidence type="ECO:0000259" key="5">
    <source>
        <dbReference type="Pfam" id="PF07992"/>
    </source>
</evidence>
<dbReference type="GO" id="GO:0050660">
    <property type="term" value="F:flavin adenine dinucleotide binding"/>
    <property type="evidence" value="ECO:0007669"/>
    <property type="project" value="TreeGrafter"/>
</dbReference>
<evidence type="ECO:0000256" key="1">
    <source>
        <dbReference type="ARBA" id="ARBA00006442"/>
    </source>
</evidence>
<dbReference type="AlphaFoldDB" id="A0A8H7XX50"/>
<comment type="similarity">
    <text evidence="1">Belongs to the FAD-dependent oxidoreductase family.</text>
</comment>
<sequence>MSASTSQNIVIVGAGFGGLTIYNELVTKVDSSKYNLILINNRSFFTHRPAGLRLIATAEGKLEDTALIPLKDSRFNTGNRKLVVGEVTSIVDDDTKGHYVVLNSGEQIDFSILILSPGSNWDGPLAFGNTKAEIVELATTWRTRFEKANDIVIVGGGSIGLELAGEIKDLDQNKNVTIVHAQPLLLNDSYPERWRRRTAKDLEARGVNLVLGEYVDEVEVVDGKVSTRSKKSIKADLVVPTRGPSPNTKFIESLGSEVLNAKGYIKVLPTLQLPQHERIFALGDAIDWNEQKQAAKIRDHAPAIVNNVLFLLGEKKSLIQYKGALELIVLTNGKNGGSGYIGILWGIVVGNWFARMVKSRDLLVERSATGLQLQ</sequence>
<dbReference type="PRINTS" id="PR00368">
    <property type="entry name" value="FADPNR"/>
</dbReference>
<comment type="caution">
    <text evidence="6">The sequence shown here is derived from an EMBL/GenBank/DDBJ whole genome shotgun (WGS) entry which is preliminary data.</text>
</comment>
<dbReference type="PANTHER" id="PTHR43735:SF3">
    <property type="entry name" value="FERROPTOSIS SUPPRESSOR PROTEIN 1"/>
    <property type="match status" value="1"/>
</dbReference>
<accession>A0A8H7XX50</accession>
<feature type="domain" description="FAD/NAD(P)-binding" evidence="5">
    <location>
        <begin position="8"/>
        <end position="293"/>
    </location>
</feature>
<dbReference type="InterPro" id="IPR023753">
    <property type="entry name" value="FAD/NAD-binding_dom"/>
</dbReference>
<keyword evidence="2" id="KW-0285">Flavoprotein</keyword>